<keyword evidence="1" id="KW-0812">Transmembrane</keyword>
<keyword evidence="1" id="KW-0472">Membrane</keyword>
<dbReference type="Proteomes" id="UP000295345">
    <property type="component" value="Unassembled WGS sequence"/>
</dbReference>
<organism evidence="2 3">
    <name type="scientific">Streptomyces hainanensis</name>
    <dbReference type="NCBI Taxonomy" id="402648"/>
    <lineage>
        <taxon>Bacteria</taxon>
        <taxon>Bacillati</taxon>
        <taxon>Actinomycetota</taxon>
        <taxon>Actinomycetes</taxon>
        <taxon>Kitasatosporales</taxon>
        <taxon>Streptomycetaceae</taxon>
        <taxon>Streptomyces</taxon>
    </lineage>
</organism>
<feature type="transmembrane region" description="Helical" evidence="1">
    <location>
        <begin position="12"/>
        <end position="38"/>
    </location>
</feature>
<dbReference type="EMBL" id="SMKI01000790">
    <property type="protein sequence ID" value="TDC60648.1"/>
    <property type="molecule type" value="Genomic_DNA"/>
</dbReference>
<name>A0A4R4SBP3_9ACTN</name>
<accession>A0A4R4SBP3</accession>
<evidence type="ECO:0000313" key="3">
    <source>
        <dbReference type="Proteomes" id="UP000295345"/>
    </source>
</evidence>
<feature type="non-terminal residue" evidence="2">
    <location>
        <position position="126"/>
    </location>
</feature>
<protein>
    <submittedName>
        <fullName evidence="2">Transporter</fullName>
    </submittedName>
</protein>
<dbReference type="AlphaFoldDB" id="A0A4R4SBP3"/>
<dbReference type="PANTHER" id="PTHR36833">
    <property type="entry name" value="SLR0610 PROTEIN-RELATED"/>
    <property type="match status" value="1"/>
</dbReference>
<feature type="transmembrane region" description="Helical" evidence="1">
    <location>
        <begin position="50"/>
        <end position="68"/>
    </location>
</feature>
<gene>
    <name evidence="2" type="ORF">E1283_35940</name>
</gene>
<proteinExistence type="predicted"/>
<evidence type="ECO:0000256" key="1">
    <source>
        <dbReference type="SAM" id="Phobius"/>
    </source>
</evidence>
<dbReference type="Pfam" id="PF06182">
    <property type="entry name" value="ABC2_membrane_6"/>
    <property type="match status" value="1"/>
</dbReference>
<dbReference type="InterPro" id="IPR010390">
    <property type="entry name" value="ABC-2_transporter-like"/>
</dbReference>
<evidence type="ECO:0000313" key="2">
    <source>
        <dbReference type="EMBL" id="TDC60648.1"/>
    </source>
</evidence>
<reference evidence="2 3" key="1">
    <citation type="submission" date="2019-03" db="EMBL/GenBank/DDBJ databases">
        <title>Draft genome sequences of novel Actinobacteria.</title>
        <authorList>
            <person name="Sahin N."/>
            <person name="Ay H."/>
            <person name="Saygin H."/>
        </authorList>
    </citation>
    <scope>NUCLEOTIDE SEQUENCE [LARGE SCALE GENOMIC DNA]</scope>
    <source>
        <strain evidence="2 3">DSM 41900</strain>
    </source>
</reference>
<dbReference type="PANTHER" id="PTHR36833:SF1">
    <property type="entry name" value="INTEGRAL MEMBRANE TRANSPORT PROTEIN"/>
    <property type="match status" value="1"/>
</dbReference>
<keyword evidence="1" id="KW-1133">Transmembrane helix</keyword>
<keyword evidence="3" id="KW-1185">Reference proteome</keyword>
<comment type="caution">
    <text evidence="2">The sequence shown here is derived from an EMBL/GenBank/DDBJ whole genome shotgun (WGS) entry which is preliminary data.</text>
</comment>
<sequence length="126" mass="13637">MWVRSTMAYRTSFVLVTLGTALVSLLDFVAVLIMFAHVDTLGGFSVGEVALLYGTSSLSLSIAHLVMGEVDRIGSRIRDGSLDAMLVRPVPIFLQVAADRFALRRVGRALQALGVLGWAVWTLDLS</sequence>